<accession>A0A9R1WA71</accession>
<keyword evidence="3" id="KW-1185">Reference proteome</keyword>
<protein>
    <recommendedName>
        <fullName evidence="1">MULE transposase domain-containing protein</fullName>
    </recommendedName>
</protein>
<dbReference type="PANTHER" id="PTHR31973">
    <property type="entry name" value="POLYPROTEIN, PUTATIVE-RELATED"/>
    <property type="match status" value="1"/>
</dbReference>
<evidence type="ECO:0000313" key="3">
    <source>
        <dbReference type="Proteomes" id="UP000235145"/>
    </source>
</evidence>
<reference evidence="2 3" key="1">
    <citation type="journal article" date="2017" name="Nat. Commun.">
        <title>Genome assembly with in vitro proximity ligation data and whole-genome triplication in lettuce.</title>
        <authorList>
            <person name="Reyes-Chin-Wo S."/>
            <person name="Wang Z."/>
            <person name="Yang X."/>
            <person name="Kozik A."/>
            <person name="Arikit S."/>
            <person name="Song C."/>
            <person name="Xia L."/>
            <person name="Froenicke L."/>
            <person name="Lavelle D.O."/>
            <person name="Truco M.J."/>
            <person name="Xia R."/>
            <person name="Zhu S."/>
            <person name="Xu C."/>
            <person name="Xu H."/>
            <person name="Xu X."/>
            <person name="Cox K."/>
            <person name="Korf I."/>
            <person name="Meyers B.C."/>
            <person name="Michelmore R.W."/>
        </authorList>
    </citation>
    <scope>NUCLEOTIDE SEQUENCE [LARGE SCALE GENOMIC DNA]</scope>
    <source>
        <strain evidence="3">cv. Salinas</strain>
        <tissue evidence="2">Seedlings</tissue>
    </source>
</reference>
<feature type="domain" description="MULE transposase" evidence="1">
    <location>
        <begin position="1"/>
        <end position="73"/>
    </location>
</feature>
<sequence>MGRDANNHIFPIAWVVVSIENKETWKWFLDLLLDKIDMRLVHGLTFISDQHKDVKESVLAAEHRQCARHIYANFKKRFKGEQYRKLFWAASASTTQLKLRQK</sequence>
<dbReference type="InterPro" id="IPR018289">
    <property type="entry name" value="MULE_transposase_dom"/>
</dbReference>
<dbReference type="AlphaFoldDB" id="A0A9R1WA71"/>
<dbReference type="EMBL" id="NBSK02000002">
    <property type="protein sequence ID" value="KAJ0221390.1"/>
    <property type="molecule type" value="Genomic_DNA"/>
</dbReference>
<evidence type="ECO:0000259" key="1">
    <source>
        <dbReference type="Pfam" id="PF10551"/>
    </source>
</evidence>
<evidence type="ECO:0000313" key="2">
    <source>
        <dbReference type="EMBL" id="KAJ0221390.1"/>
    </source>
</evidence>
<proteinExistence type="predicted"/>
<name>A0A9R1WA71_LACSA</name>
<comment type="caution">
    <text evidence="2">The sequence shown here is derived from an EMBL/GenBank/DDBJ whole genome shotgun (WGS) entry which is preliminary data.</text>
</comment>
<dbReference type="Pfam" id="PF10551">
    <property type="entry name" value="MULE"/>
    <property type="match status" value="1"/>
</dbReference>
<organism evidence="2 3">
    <name type="scientific">Lactuca sativa</name>
    <name type="common">Garden lettuce</name>
    <dbReference type="NCBI Taxonomy" id="4236"/>
    <lineage>
        <taxon>Eukaryota</taxon>
        <taxon>Viridiplantae</taxon>
        <taxon>Streptophyta</taxon>
        <taxon>Embryophyta</taxon>
        <taxon>Tracheophyta</taxon>
        <taxon>Spermatophyta</taxon>
        <taxon>Magnoliopsida</taxon>
        <taxon>eudicotyledons</taxon>
        <taxon>Gunneridae</taxon>
        <taxon>Pentapetalae</taxon>
        <taxon>asterids</taxon>
        <taxon>campanulids</taxon>
        <taxon>Asterales</taxon>
        <taxon>Asteraceae</taxon>
        <taxon>Cichorioideae</taxon>
        <taxon>Cichorieae</taxon>
        <taxon>Lactucinae</taxon>
        <taxon>Lactuca</taxon>
    </lineage>
</organism>
<dbReference type="Proteomes" id="UP000235145">
    <property type="component" value="Unassembled WGS sequence"/>
</dbReference>
<dbReference type="PANTHER" id="PTHR31973:SF189">
    <property type="entry name" value="TRANSPOSASE, MUDR, PLANT, MULE TRANSPOSASE DOMAIN PROTEIN-RELATED"/>
    <property type="match status" value="1"/>
</dbReference>
<gene>
    <name evidence="2" type="ORF">LSAT_V11C200069790</name>
</gene>